<dbReference type="Gene3D" id="3.40.50.12780">
    <property type="entry name" value="N-terminal domain of ligase-like"/>
    <property type="match status" value="1"/>
</dbReference>
<gene>
    <name evidence="3" type="ORF">M0L44_04730</name>
</gene>
<evidence type="ECO:0000313" key="4">
    <source>
        <dbReference type="Proteomes" id="UP001204851"/>
    </source>
</evidence>
<dbReference type="PANTHER" id="PTHR43767:SF8">
    <property type="entry name" value="LONG-CHAIN-FATTY-ACID--COA LIGASE"/>
    <property type="match status" value="1"/>
</dbReference>
<proteinExistence type="predicted"/>
<evidence type="ECO:0000313" key="3">
    <source>
        <dbReference type="EMBL" id="MCO5976033.1"/>
    </source>
</evidence>
<dbReference type="SUPFAM" id="SSF56801">
    <property type="entry name" value="Acetyl-CoA synthetase-like"/>
    <property type="match status" value="1"/>
</dbReference>
<dbReference type="EMBL" id="JAMXMC010000002">
    <property type="protein sequence ID" value="MCO5976033.1"/>
    <property type="molecule type" value="Genomic_DNA"/>
</dbReference>
<dbReference type="PANTHER" id="PTHR43767">
    <property type="entry name" value="LONG-CHAIN-FATTY-ACID--COA LIGASE"/>
    <property type="match status" value="1"/>
</dbReference>
<dbReference type="InterPro" id="IPR045851">
    <property type="entry name" value="AMP-bd_C_sf"/>
</dbReference>
<evidence type="ECO:0000259" key="2">
    <source>
        <dbReference type="Pfam" id="PF00501"/>
    </source>
</evidence>
<dbReference type="InterPro" id="IPR000873">
    <property type="entry name" value="AMP-dep_synth/lig_dom"/>
</dbReference>
<accession>A0ABT1BIU5</accession>
<dbReference type="Proteomes" id="UP001204851">
    <property type="component" value="Unassembled WGS sequence"/>
</dbReference>
<dbReference type="Gene3D" id="3.30.300.30">
    <property type="match status" value="1"/>
</dbReference>
<dbReference type="RefSeq" id="WP_252768506.1">
    <property type="nucleotide sequence ID" value="NZ_JAMXMC010000002.1"/>
</dbReference>
<organism evidence="3 4">
    <name type="scientific">Ideonella oryzae</name>
    <dbReference type="NCBI Taxonomy" id="2937441"/>
    <lineage>
        <taxon>Bacteria</taxon>
        <taxon>Pseudomonadati</taxon>
        <taxon>Pseudomonadota</taxon>
        <taxon>Betaproteobacteria</taxon>
        <taxon>Burkholderiales</taxon>
        <taxon>Sphaerotilaceae</taxon>
        <taxon>Ideonella</taxon>
    </lineage>
</organism>
<name>A0ABT1BIU5_9BURK</name>
<dbReference type="Pfam" id="PF00501">
    <property type="entry name" value="AMP-binding"/>
    <property type="match status" value="1"/>
</dbReference>
<feature type="domain" description="AMP-dependent synthetase/ligase" evidence="2">
    <location>
        <begin position="109"/>
        <end position="299"/>
    </location>
</feature>
<reference evidence="3 4" key="1">
    <citation type="submission" date="2022-06" db="EMBL/GenBank/DDBJ databases">
        <title>Ideonella sp. NS12-5 Genome sequencing and assembly.</title>
        <authorList>
            <person name="Jung Y."/>
        </authorList>
    </citation>
    <scope>NUCLEOTIDE SEQUENCE [LARGE SCALE GENOMIC DNA]</scope>
    <source>
        <strain evidence="3 4">NS12-5</strain>
    </source>
</reference>
<keyword evidence="4" id="KW-1185">Reference proteome</keyword>
<dbReference type="InterPro" id="IPR042099">
    <property type="entry name" value="ANL_N_sf"/>
</dbReference>
<sequence>MPSLLPLLPAHPDDTVVAWHDARPVSRARFLAQIRHLATQLPDVPEVVNLCQSRYWFSLSLLACALRGIRSLLPHALAPESLTGVWAQAPQAPALWDNPPAETSLKPPAVLDVRALMAQPQQAAVPGEPAIPAEQVVARVFTSGSTGRPQSHDKSWGPLCASVQATSERLWSAAGGPCSVVGTVSFRHMYGLESTVLLPLLGGGVLTDEQPFFPADIAASLAQVPGRRLLVSTPFHLRKLLEAQQDLPPLDLLLSATAPLGLPVAQTAESRLGAPLLEIYGATETGQVATRRTTEGTAWRLLAGCELRQDAQGGLTIQGSSQGQPQPVHDLLEITGPDTFELIDRPGNLVNIVGKRSSLSYLNQVLTSLPGVVDGVYCLPPARGSSDDTRLAAFVVAPDQQAGEILHALRAHVDPVFLPRPLVRVEHLPRDANGKITSATVQALIRQHLDGTDAA</sequence>
<dbReference type="InterPro" id="IPR050237">
    <property type="entry name" value="ATP-dep_AMP-bd_enzyme"/>
</dbReference>
<protein>
    <submittedName>
        <fullName evidence="3">AMP-binding protein</fullName>
    </submittedName>
</protein>
<evidence type="ECO:0000256" key="1">
    <source>
        <dbReference type="ARBA" id="ARBA00022598"/>
    </source>
</evidence>
<keyword evidence="1" id="KW-0436">Ligase</keyword>
<comment type="caution">
    <text evidence="3">The sequence shown here is derived from an EMBL/GenBank/DDBJ whole genome shotgun (WGS) entry which is preliminary data.</text>
</comment>